<dbReference type="PANTHER" id="PTHR46033:SF8">
    <property type="entry name" value="PROTEIN MAINTENANCE OF MERISTEMS-LIKE"/>
    <property type="match status" value="1"/>
</dbReference>
<dbReference type="Proteomes" id="UP001054252">
    <property type="component" value="Unassembled WGS sequence"/>
</dbReference>
<organism evidence="2 3">
    <name type="scientific">Rubroshorea leprosula</name>
    <dbReference type="NCBI Taxonomy" id="152421"/>
    <lineage>
        <taxon>Eukaryota</taxon>
        <taxon>Viridiplantae</taxon>
        <taxon>Streptophyta</taxon>
        <taxon>Embryophyta</taxon>
        <taxon>Tracheophyta</taxon>
        <taxon>Spermatophyta</taxon>
        <taxon>Magnoliopsida</taxon>
        <taxon>eudicotyledons</taxon>
        <taxon>Gunneridae</taxon>
        <taxon>Pentapetalae</taxon>
        <taxon>rosids</taxon>
        <taxon>malvids</taxon>
        <taxon>Malvales</taxon>
        <taxon>Dipterocarpaceae</taxon>
        <taxon>Rubroshorea</taxon>
    </lineage>
</organism>
<dbReference type="AlphaFoldDB" id="A0AAV5JVY3"/>
<evidence type="ECO:0000313" key="3">
    <source>
        <dbReference type="Proteomes" id="UP001054252"/>
    </source>
</evidence>
<dbReference type="InterPro" id="IPR019557">
    <property type="entry name" value="AminoTfrase-like_pln_mobile"/>
</dbReference>
<name>A0AAV5JVY3_9ROSI</name>
<evidence type="ECO:0000313" key="2">
    <source>
        <dbReference type="EMBL" id="GKV15517.1"/>
    </source>
</evidence>
<dbReference type="InterPro" id="IPR044824">
    <property type="entry name" value="MAIN-like"/>
</dbReference>
<sequence length="118" mass="13187">MLIDNGFVEILCTAEVLKSVALSQTLQINGNVECLCHLVQRWCTSTHTFILAFGEVTVTLEDMANLMSLPIVGEEDPWHIALTLEECVMLIALKKMMRTTTSASSCSWKGEYNIDFQT</sequence>
<dbReference type="EMBL" id="BPVZ01000043">
    <property type="protein sequence ID" value="GKV15517.1"/>
    <property type="molecule type" value="Genomic_DNA"/>
</dbReference>
<dbReference type="PANTHER" id="PTHR46033">
    <property type="entry name" value="PROTEIN MAIN-LIKE 2"/>
    <property type="match status" value="1"/>
</dbReference>
<feature type="domain" description="Aminotransferase-like plant mobile" evidence="1">
    <location>
        <begin position="21"/>
        <end position="75"/>
    </location>
</feature>
<protein>
    <recommendedName>
        <fullName evidence="1">Aminotransferase-like plant mobile domain-containing protein</fullName>
    </recommendedName>
</protein>
<gene>
    <name evidence="2" type="ORF">SLEP1_g26304</name>
</gene>
<reference evidence="2 3" key="1">
    <citation type="journal article" date="2021" name="Commun. Biol.">
        <title>The genome of Shorea leprosula (Dipterocarpaceae) highlights the ecological relevance of drought in aseasonal tropical rainforests.</title>
        <authorList>
            <person name="Ng K.K.S."/>
            <person name="Kobayashi M.J."/>
            <person name="Fawcett J.A."/>
            <person name="Hatakeyama M."/>
            <person name="Paape T."/>
            <person name="Ng C.H."/>
            <person name="Ang C.C."/>
            <person name="Tnah L.H."/>
            <person name="Lee C.T."/>
            <person name="Nishiyama T."/>
            <person name="Sese J."/>
            <person name="O'Brien M.J."/>
            <person name="Copetti D."/>
            <person name="Mohd Noor M.I."/>
            <person name="Ong R.C."/>
            <person name="Putra M."/>
            <person name="Sireger I.Z."/>
            <person name="Indrioko S."/>
            <person name="Kosugi Y."/>
            <person name="Izuno A."/>
            <person name="Isagi Y."/>
            <person name="Lee S.L."/>
            <person name="Shimizu K.K."/>
        </authorList>
    </citation>
    <scope>NUCLEOTIDE SEQUENCE [LARGE SCALE GENOMIC DNA]</scope>
    <source>
        <strain evidence="2">214</strain>
    </source>
</reference>
<comment type="caution">
    <text evidence="2">The sequence shown here is derived from an EMBL/GenBank/DDBJ whole genome shotgun (WGS) entry which is preliminary data.</text>
</comment>
<accession>A0AAV5JVY3</accession>
<dbReference type="Pfam" id="PF10536">
    <property type="entry name" value="PMD"/>
    <property type="match status" value="1"/>
</dbReference>
<evidence type="ECO:0000259" key="1">
    <source>
        <dbReference type="Pfam" id="PF10536"/>
    </source>
</evidence>
<keyword evidence="3" id="KW-1185">Reference proteome</keyword>
<dbReference type="GO" id="GO:0010073">
    <property type="term" value="P:meristem maintenance"/>
    <property type="evidence" value="ECO:0007669"/>
    <property type="project" value="InterPro"/>
</dbReference>
<proteinExistence type="predicted"/>